<dbReference type="InterPro" id="IPR057737">
    <property type="entry name" value="Condensation_MtbB-like"/>
</dbReference>
<evidence type="ECO:0000259" key="6">
    <source>
        <dbReference type="PROSITE" id="PS50075"/>
    </source>
</evidence>
<reference evidence="7 8" key="1">
    <citation type="submission" date="2022-05" db="EMBL/GenBank/DDBJ databases">
        <title>Novel Pseudomonas spp. Isolated from a Rainbow Trout Aquaculture Facility.</title>
        <authorList>
            <person name="Testerman T."/>
            <person name="Graf J."/>
        </authorList>
    </citation>
    <scope>NUCLEOTIDE SEQUENCE [LARGE SCALE GENOMIC DNA]</scope>
    <source>
        <strain evidence="7 8">ID357</strain>
    </source>
</reference>
<dbReference type="SUPFAM" id="SSF52777">
    <property type="entry name" value="CoA-dependent acyltransferases"/>
    <property type="match status" value="2"/>
</dbReference>
<keyword evidence="3" id="KW-0596">Phosphopantetheine</keyword>
<dbReference type="Pfam" id="PF00668">
    <property type="entry name" value="Condensation"/>
    <property type="match status" value="1"/>
</dbReference>
<organism evidence="7 8">
    <name type="scientific">Pseudomonas idahonensis</name>
    <dbReference type="NCBI Taxonomy" id="2942628"/>
    <lineage>
        <taxon>Bacteria</taxon>
        <taxon>Pseudomonadati</taxon>
        <taxon>Pseudomonadota</taxon>
        <taxon>Gammaproteobacteria</taxon>
        <taxon>Pseudomonadales</taxon>
        <taxon>Pseudomonadaceae</taxon>
        <taxon>Pseudomonas</taxon>
    </lineage>
</organism>
<dbReference type="PROSITE" id="PS00455">
    <property type="entry name" value="AMP_BINDING"/>
    <property type="match status" value="1"/>
</dbReference>
<comment type="cofactor">
    <cofactor evidence="1">
        <name>pantetheine 4'-phosphate</name>
        <dbReference type="ChEBI" id="CHEBI:47942"/>
    </cofactor>
</comment>
<dbReference type="SMART" id="SM00823">
    <property type="entry name" value="PKS_PP"/>
    <property type="match status" value="2"/>
</dbReference>
<accession>A0ABT5Q6S4</accession>
<dbReference type="InterPro" id="IPR001242">
    <property type="entry name" value="Condensation_dom"/>
</dbReference>
<evidence type="ECO:0000313" key="8">
    <source>
        <dbReference type="Proteomes" id="UP001217610"/>
    </source>
</evidence>
<feature type="domain" description="Carrier" evidence="6">
    <location>
        <begin position="1070"/>
        <end position="1145"/>
    </location>
</feature>
<proteinExistence type="predicted"/>
<evidence type="ECO:0000256" key="4">
    <source>
        <dbReference type="ARBA" id="ARBA00022553"/>
    </source>
</evidence>
<dbReference type="PANTHER" id="PTHR45527:SF10">
    <property type="entry name" value="PYOCHELIN SYNTHASE PCHF"/>
    <property type="match status" value="1"/>
</dbReference>
<feature type="domain" description="Carrier" evidence="6">
    <location>
        <begin position="15"/>
        <end position="91"/>
    </location>
</feature>
<protein>
    <submittedName>
        <fullName evidence="7">Amino acid adenylation domain-containing protein</fullName>
    </submittedName>
</protein>
<evidence type="ECO:0000313" key="7">
    <source>
        <dbReference type="EMBL" id="MDD1149848.1"/>
    </source>
</evidence>
<evidence type="ECO:0000256" key="5">
    <source>
        <dbReference type="ARBA" id="ARBA00022598"/>
    </source>
</evidence>
<dbReference type="InterPro" id="IPR042099">
    <property type="entry name" value="ANL_N_sf"/>
</dbReference>
<gene>
    <name evidence="7" type="ORF">M5G25_16290</name>
</gene>
<name>A0ABT5Q6S4_9PSED</name>
<dbReference type="Gene3D" id="3.30.300.30">
    <property type="match status" value="1"/>
</dbReference>
<dbReference type="Pfam" id="PF00550">
    <property type="entry name" value="PP-binding"/>
    <property type="match status" value="2"/>
</dbReference>
<evidence type="ECO:0000256" key="2">
    <source>
        <dbReference type="ARBA" id="ARBA00004924"/>
    </source>
</evidence>
<dbReference type="InterPro" id="IPR020806">
    <property type="entry name" value="PKS_PP-bd"/>
</dbReference>
<dbReference type="InterPro" id="IPR009081">
    <property type="entry name" value="PP-bd_ACP"/>
</dbReference>
<dbReference type="Proteomes" id="UP001217610">
    <property type="component" value="Unassembled WGS sequence"/>
</dbReference>
<dbReference type="PROSITE" id="PS00012">
    <property type="entry name" value="PHOSPHOPANTETHEINE"/>
    <property type="match status" value="1"/>
</dbReference>
<dbReference type="PANTHER" id="PTHR45527">
    <property type="entry name" value="NONRIBOSOMAL PEPTIDE SYNTHETASE"/>
    <property type="match status" value="1"/>
</dbReference>
<dbReference type="Gene3D" id="3.30.559.30">
    <property type="entry name" value="Nonribosomal peptide synthetase, condensation domain"/>
    <property type="match status" value="1"/>
</dbReference>
<evidence type="ECO:0000256" key="1">
    <source>
        <dbReference type="ARBA" id="ARBA00001957"/>
    </source>
</evidence>
<comment type="pathway">
    <text evidence="2">Siderophore biosynthesis.</text>
</comment>
<dbReference type="InterPro" id="IPR006162">
    <property type="entry name" value="Ppantetheine_attach_site"/>
</dbReference>
<sequence>MTDNPALARAHPAHAGLSHSPQGLCAGIARLLDYAPEELEADVSLIEQGLDSVSIMRLPALLAAEGVTLSFAELIQQPTLDAWWALIEARRGLAAPRLQAVASAPPSAPESGDFALTPLQQAYWFGRDPGMPLGGVGCHLYQELDGQGLEPQRLEQAVRRLCQRHPMLRACFINETCQRILPHSPWPGLTVHDLRQASRVGAAEALEQIREQLSHRCLEVSSGEVFDVQLSLLPEGRSRLHLNIDLLVADVLSIGILLRDLALIHAGLEQQLPVLEWDFAHYLKAEQAARAPQLAAARDYWLPRLEELPDGPQLPLAREPQQLGRPRFQRLAMRLDTAQLQALEHKGRQHGLTLASVLACAYAQVLGRWSASQHFLLNVPLFNRQELHPCVPHLLADFSNLVLLEVDQRQPLDFCRQALALQAQLHRDIAHSAWPGVEVLRERARLRQGGGQGAPVVFACNLGPVFVDDTCRQQLGEPGWALSQTPQVWLDHQSYPMADGLLLNWDAVQGLFPEGLLEQMFEAYRNLLLWLCEHDWQQVAPLPLPADQQRVRSAVNDCRHATPARLLHQGFFQQAQAHPERLALICDQGQLSYAELARQALQLAGALVEWGVQPGEAVAITLPKGREQVIAVLGILAAGAVYVPVGIEQPPARRDMIYQRAGVRVVLTDTAHRDGGIWLAALRVVTLAQARPAAALAQPLPLAADALAYVIFTSGTTGEPKGVELSHQAAMNTIEALNRRYRVSAEDRMLGVSALDFDLSVYDLFGLLSVGGALVLPADALRKEPQEWLRLIREQRVTLWNSVPALLDMLTLQVRDAGGLAALRLAMVSGDWVGLDLPRRLREAAGRDLQFVALGGATEAAIWSNCQDVDAVPGHWRSIPYGRPLDNQCFRVVDSQGRDCPDWVPGELWIGGAGVAAGYRGLPSLSAQRFVEHDGGRWYRTGDQGRYWADGTLEFLGRLDHQVKVRGFRIELAEIDLALERHPAISRALSLVLPGSEPQLAVVLVAHEPLPSTQALRQWLGQWLPEHMLPDSWLTLAELPLSSNGKVDRAALLWLLQEQRRGIAPHSAEPPQGEWEEAVAALWQELLEVPQVGRHQGFFALGGNSLLAARLIERIARQFQLELSLKDFFNAATVALQGQLLASRREQRPVNQNAMVEGVL</sequence>
<dbReference type="InterPro" id="IPR045851">
    <property type="entry name" value="AMP-bd_C_sf"/>
</dbReference>
<dbReference type="InterPro" id="IPR000873">
    <property type="entry name" value="AMP-dep_synth/lig_dom"/>
</dbReference>
<dbReference type="SUPFAM" id="SSF47336">
    <property type="entry name" value="ACP-like"/>
    <property type="match status" value="2"/>
</dbReference>
<dbReference type="Gene3D" id="3.30.559.10">
    <property type="entry name" value="Chloramphenicol acetyltransferase-like domain"/>
    <property type="match status" value="1"/>
</dbReference>
<dbReference type="InterPro" id="IPR020845">
    <property type="entry name" value="AMP-binding_CS"/>
</dbReference>
<dbReference type="CDD" id="cd19535">
    <property type="entry name" value="Cyc_NRPS"/>
    <property type="match status" value="1"/>
</dbReference>
<dbReference type="PROSITE" id="PS50075">
    <property type="entry name" value="CARRIER"/>
    <property type="match status" value="2"/>
</dbReference>
<keyword evidence="8" id="KW-1185">Reference proteome</keyword>
<evidence type="ECO:0000256" key="3">
    <source>
        <dbReference type="ARBA" id="ARBA00022450"/>
    </source>
</evidence>
<dbReference type="EMBL" id="JAMDGR010000012">
    <property type="protein sequence ID" value="MDD1149848.1"/>
    <property type="molecule type" value="Genomic_DNA"/>
</dbReference>
<comment type="caution">
    <text evidence="7">The sequence shown here is derived from an EMBL/GenBank/DDBJ whole genome shotgun (WGS) entry which is preliminary data.</text>
</comment>
<dbReference type="NCBIfam" id="TIGR01733">
    <property type="entry name" value="AA-adenyl-dom"/>
    <property type="match status" value="1"/>
</dbReference>
<dbReference type="Gene3D" id="3.40.50.12780">
    <property type="entry name" value="N-terminal domain of ligase-like"/>
    <property type="match status" value="1"/>
</dbReference>
<dbReference type="InterPro" id="IPR036736">
    <property type="entry name" value="ACP-like_sf"/>
</dbReference>
<dbReference type="SUPFAM" id="SSF56801">
    <property type="entry name" value="Acetyl-CoA synthetase-like"/>
    <property type="match status" value="1"/>
</dbReference>
<keyword evidence="4" id="KW-0597">Phosphoprotein</keyword>
<keyword evidence="5" id="KW-0436">Ligase</keyword>
<dbReference type="RefSeq" id="WP_273923369.1">
    <property type="nucleotide sequence ID" value="NZ_JAMDGR010000012.1"/>
</dbReference>
<dbReference type="InterPro" id="IPR023213">
    <property type="entry name" value="CAT-like_dom_sf"/>
</dbReference>
<dbReference type="InterPro" id="IPR010071">
    <property type="entry name" value="AA_adenyl_dom"/>
</dbReference>
<dbReference type="Gene3D" id="1.10.1200.10">
    <property type="entry name" value="ACP-like"/>
    <property type="match status" value="1"/>
</dbReference>
<dbReference type="CDD" id="cd12114">
    <property type="entry name" value="A_NRPS_TlmIV_like"/>
    <property type="match status" value="1"/>
</dbReference>
<dbReference type="InterPro" id="IPR029058">
    <property type="entry name" value="AB_hydrolase_fold"/>
</dbReference>
<dbReference type="Gene3D" id="3.40.50.1820">
    <property type="entry name" value="alpha/beta hydrolase"/>
    <property type="match status" value="1"/>
</dbReference>
<dbReference type="Pfam" id="PF00501">
    <property type="entry name" value="AMP-binding"/>
    <property type="match status" value="1"/>
</dbReference>